<dbReference type="AlphaFoldDB" id="A0A6C0JIT9"/>
<sequence length="129" mass="15947">MDDIVTQLIMETERLREELETQNIHFQREIIELKENHSRQLKENEEHFLREYKAQQEHIEKEFNAEQKFYLDENAELRHKIYSDVNEELRQKFINESEITDILSNRIKILEEELERVKNILYKNKIETE</sequence>
<proteinExistence type="predicted"/>
<keyword evidence="1" id="KW-0175">Coiled coil</keyword>
<protein>
    <submittedName>
        <fullName evidence="2">Uncharacterized protein</fullName>
    </submittedName>
</protein>
<feature type="coiled-coil region" evidence="1">
    <location>
        <begin position="9"/>
        <end position="36"/>
    </location>
</feature>
<evidence type="ECO:0000256" key="1">
    <source>
        <dbReference type="SAM" id="Coils"/>
    </source>
</evidence>
<organism evidence="2">
    <name type="scientific">viral metagenome</name>
    <dbReference type="NCBI Taxonomy" id="1070528"/>
    <lineage>
        <taxon>unclassified sequences</taxon>
        <taxon>metagenomes</taxon>
        <taxon>organismal metagenomes</taxon>
    </lineage>
</organism>
<evidence type="ECO:0000313" key="2">
    <source>
        <dbReference type="EMBL" id="QHU05592.1"/>
    </source>
</evidence>
<reference evidence="2" key="1">
    <citation type="journal article" date="2020" name="Nature">
        <title>Giant virus diversity and host interactions through global metagenomics.</title>
        <authorList>
            <person name="Schulz F."/>
            <person name="Roux S."/>
            <person name="Paez-Espino D."/>
            <person name="Jungbluth S."/>
            <person name="Walsh D.A."/>
            <person name="Denef V.J."/>
            <person name="McMahon K.D."/>
            <person name="Konstantinidis K.T."/>
            <person name="Eloe-Fadrosh E.A."/>
            <person name="Kyrpides N.C."/>
            <person name="Woyke T."/>
        </authorList>
    </citation>
    <scope>NUCLEOTIDE SEQUENCE</scope>
    <source>
        <strain evidence="2">GVMAG-M-3300027736-24</strain>
    </source>
</reference>
<name>A0A6C0JIT9_9ZZZZ</name>
<accession>A0A6C0JIT9</accession>
<dbReference type="EMBL" id="MN740417">
    <property type="protein sequence ID" value="QHU05592.1"/>
    <property type="molecule type" value="Genomic_DNA"/>
</dbReference>